<dbReference type="AlphaFoldDB" id="A0A447TXG2"/>
<evidence type="ECO:0000256" key="1">
    <source>
        <dbReference type="SAM" id="MobiDB-lite"/>
    </source>
</evidence>
<organism evidence="4 5">
    <name type="scientific">Salmonella enterica I</name>
    <dbReference type="NCBI Taxonomy" id="59201"/>
    <lineage>
        <taxon>Bacteria</taxon>
        <taxon>Pseudomonadati</taxon>
        <taxon>Pseudomonadota</taxon>
        <taxon>Gammaproteobacteria</taxon>
        <taxon>Enterobacterales</taxon>
        <taxon>Enterobacteriaceae</taxon>
        <taxon>Salmonella</taxon>
    </lineage>
</organism>
<dbReference type="EMBL" id="LR134190">
    <property type="protein sequence ID" value="VEB55530.1"/>
    <property type="molecule type" value="Genomic_DNA"/>
</dbReference>
<evidence type="ECO:0000313" key="4">
    <source>
        <dbReference type="EMBL" id="VEB55530.1"/>
    </source>
</evidence>
<feature type="region of interest" description="Disordered" evidence="1">
    <location>
        <begin position="238"/>
        <end position="257"/>
    </location>
</feature>
<feature type="domain" description="Bacterial Ig" evidence="2">
    <location>
        <begin position="163"/>
        <end position="205"/>
    </location>
</feature>
<name>A0A447TXG2_SALET</name>
<dbReference type="InterPro" id="IPR044016">
    <property type="entry name" value="Big_13"/>
</dbReference>
<dbReference type="NCBIfam" id="NF033510">
    <property type="entry name" value="Ca_tandemer"/>
    <property type="match status" value="1"/>
</dbReference>
<dbReference type="InterPro" id="IPR041498">
    <property type="entry name" value="Big_6"/>
</dbReference>
<evidence type="ECO:0000313" key="5">
    <source>
        <dbReference type="Proteomes" id="UP000269208"/>
    </source>
</evidence>
<gene>
    <name evidence="4" type="primary">amyH1</name>
    <name evidence="4" type="ORF">NCTC6754_03881</name>
</gene>
<dbReference type="Pfam" id="PF17936">
    <property type="entry name" value="Big_6"/>
    <property type="match status" value="1"/>
</dbReference>
<sequence length="257" mass="25969">MMATLCLASPRLTRAARGASRPTTGLNDGTRTLTVTATDPAGNVSPATSGFTIVVDTLAPTVPLITSIVDDVPNNTGAIGNGQSTNDTQPTLNGTAEANSAVSIFDNGALVATVNANASGNWSWTPTAALGQGSHAYSVSAADAAGNVSAASPSITIIVDTIAPGAPGNLVINATGNRVTGTAEAGSTVTITSETGVVLGTATAGRYRQLHRHTHARADQWSAATGICPRIKQATQALPPDLPRPIRACRKHRSSPT</sequence>
<feature type="compositionally biased region" description="Basic residues" evidence="1">
    <location>
        <begin position="247"/>
        <end position="257"/>
    </location>
</feature>
<feature type="domain" description="Bacterial Ig-like" evidence="3">
    <location>
        <begin position="71"/>
        <end position="161"/>
    </location>
</feature>
<dbReference type="Proteomes" id="UP000269208">
    <property type="component" value="Chromosome"/>
</dbReference>
<evidence type="ECO:0000259" key="3">
    <source>
        <dbReference type="Pfam" id="PF19077"/>
    </source>
</evidence>
<proteinExistence type="predicted"/>
<dbReference type="Pfam" id="PF19077">
    <property type="entry name" value="Big_13"/>
    <property type="match status" value="1"/>
</dbReference>
<accession>A0A447TXG2</accession>
<protein>
    <submittedName>
        <fullName evidence="4">Muscle M-line assembly protein unc-89 Uncoordinated protein 89</fullName>
    </submittedName>
</protein>
<evidence type="ECO:0000259" key="2">
    <source>
        <dbReference type="Pfam" id="PF17936"/>
    </source>
</evidence>
<dbReference type="Gene3D" id="3.30.420.430">
    <property type="match status" value="2"/>
</dbReference>
<reference evidence="4 5" key="1">
    <citation type="submission" date="2018-12" db="EMBL/GenBank/DDBJ databases">
        <authorList>
            <consortium name="Pathogen Informatics"/>
        </authorList>
    </citation>
    <scope>NUCLEOTIDE SEQUENCE [LARGE SCALE GENOMIC DNA]</scope>
    <source>
        <strain evidence="4 5">NCTC6754</strain>
    </source>
</reference>